<evidence type="ECO:0000313" key="3">
    <source>
        <dbReference type="Proteomes" id="UP001432027"/>
    </source>
</evidence>
<reference evidence="2" key="1">
    <citation type="submission" date="2023-10" db="EMBL/GenBank/DDBJ databases">
        <title>Genome assembly of Pristionchus species.</title>
        <authorList>
            <person name="Yoshida K."/>
            <person name="Sommer R.J."/>
        </authorList>
    </citation>
    <scope>NUCLEOTIDE SEQUENCE</scope>
    <source>
        <strain evidence="2">RS0144</strain>
    </source>
</reference>
<feature type="non-terminal residue" evidence="2">
    <location>
        <position position="173"/>
    </location>
</feature>
<dbReference type="CDD" id="cd18186">
    <property type="entry name" value="BTB_POZ_ZBTB_KLHL-like"/>
    <property type="match status" value="1"/>
</dbReference>
<organism evidence="2 3">
    <name type="scientific">Pristionchus entomophagus</name>
    <dbReference type="NCBI Taxonomy" id="358040"/>
    <lineage>
        <taxon>Eukaryota</taxon>
        <taxon>Metazoa</taxon>
        <taxon>Ecdysozoa</taxon>
        <taxon>Nematoda</taxon>
        <taxon>Chromadorea</taxon>
        <taxon>Rhabditida</taxon>
        <taxon>Rhabditina</taxon>
        <taxon>Diplogasteromorpha</taxon>
        <taxon>Diplogasteroidea</taxon>
        <taxon>Neodiplogasteridae</taxon>
        <taxon>Pristionchus</taxon>
    </lineage>
</organism>
<name>A0AAV5SFZ6_9BILA</name>
<comment type="caution">
    <text evidence="2">The sequence shown here is derived from an EMBL/GenBank/DDBJ whole genome shotgun (WGS) entry which is preliminary data.</text>
</comment>
<dbReference type="PROSITE" id="PS50097">
    <property type="entry name" value="BTB"/>
    <property type="match status" value="1"/>
</dbReference>
<protein>
    <recommendedName>
        <fullName evidence="1">BTB domain-containing protein</fullName>
    </recommendedName>
</protein>
<evidence type="ECO:0000313" key="2">
    <source>
        <dbReference type="EMBL" id="GMS78606.1"/>
    </source>
</evidence>
<dbReference type="InterPro" id="IPR011333">
    <property type="entry name" value="SKP1/BTB/POZ_sf"/>
</dbReference>
<proteinExistence type="predicted"/>
<accession>A0AAV5SFZ6</accession>
<feature type="non-terminal residue" evidence="2">
    <location>
        <position position="1"/>
    </location>
</feature>
<dbReference type="Proteomes" id="UP001432027">
    <property type="component" value="Unassembled WGS sequence"/>
</dbReference>
<feature type="domain" description="BTB" evidence="1">
    <location>
        <begin position="12"/>
        <end position="79"/>
    </location>
</feature>
<dbReference type="PANTHER" id="PTHR22744">
    <property type="entry name" value="HELIX LOOP HELIX PROTEIN 21-RELATED"/>
    <property type="match status" value="1"/>
</dbReference>
<sequence>DPSKFSSPIETNNVILLIGEKKLQVSKEFLAIHSPVFSAMFFGNFKEKGKEEIQIKDVVYEEFVDLLHLIFPGRIMISDSTVLHTLALGDRFQMERVRDLAERHIRDSNKFKPAEKLRLADQYRLVMLRNSCLQSFSTAREIGKLETTPEYANFSDKMKAAICDRIMKLTNAM</sequence>
<dbReference type="SUPFAM" id="SSF54695">
    <property type="entry name" value="POZ domain"/>
    <property type="match status" value="1"/>
</dbReference>
<dbReference type="AlphaFoldDB" id="A0AAV5SFZ6"/>
<keyword evidence="3" id="KW-1185">Reference proteome</keyword>
<dbReference type="Pfam" id="PF00651">
    <property type="entry name" value="BTB"/>
    <property type="match status" value="1"/>
</dbReference>
<evidence type="ECO:0000259" key="1">
    <source>
        <dbReference type="PROSITE" id="PS50097"/>
    </source>
</evidence>
<dbReference type="EMBL" id="BTSX01000001">
    <property type="protein sequence ID" value="GMS78606.1"/>
    <property type="molecule type" value="Genomic_DNA"/>
</dbReference>
<dbReference type="Gene3D" id="3.30.710.10">
    <property type="entry name" value="Potassium Channel Kv1.1, Chain A"/>
    <property type="match status" value="1"/>
</dbReference>
<gene>
    <name evidence="2" type="ORF">PENTCL1PPCAC_781</name>
</gene>
<dbReference type="SMART" id="SM00225">
    <property type="entry name" value="BTB"/>
    <property type="match status" value="1"/>
</dbReference>
<dbReference type="PANTHER" id="PTHR22744:SF14">
    <property type="entry name" value="BTB DOMAIN-CONTAINING PROTEIN-RELATED"/>
    <property type="match status" value="1"/>
</dbReference>
<dbReference type="InterPro" id="IPR000210">
    <property type="entry name" value="BTB/POZ_dom"/>
</dbReference>